<organism evidence="1 2">
    <name type="scientific">Knoellia flava</name>
    <dbReference type="NCBI Taxonomy" id="913969"/>
    <lineage>
        <taxon>Bacteria</taxon>
        <taxon>Bacillati</taxon>
        <taxon>Actinomycetota</taxon>
        <taxon>Actinomycetes</taxon>
        <taxon>Micrococcales</taxon>
        <taxon>Intrasporangiaceae</taxon>
        <taxon>Knoellia</taxon>
    </lineage>
</organism>
<dbReference type="SUPFAM" id="SSF142906">
    <property type="entry name" value="YjbR-like"/>
    <property type="match status" value="1"/>
</dbReference>
<name>A0A8H9KQS6_9MICO</name>
<dbReference type="RefSeq" id="WP_035949628.1">
    <property type="nucleotide sequence ID" value="NZ_BMEA01000001.1"/>
</dbReference>
<dbReference type="PANTHER" id="PTHR35145:SF1">
    <property type="entry name" value="CYTOPLASMIC PROTEIN"/>
    <property type="match status" value="1"/>
</dbReference>
<evidence type="ECO:0000313" key="1">
    <source>
        <dbReference type="EMBL" id="GGB67480.1"/>
    </source>
</evidence>
<dbReference type="Pfam" id="PF04237">
    <property type="entry name" value="YjbR"/>
    <property type="match status" value="1"/>
</dbReference>
<dbReference type="InterPro" id="IPR038056">
    <property type="entry name" value="YjbR-like_sf"/>
</dbReference>
<protein>
    <recommendedName>
        <fullName evidence="3">DNA-binding protein (MmcQ/YjbR family)</fullName>
    </recommendedName>
</protein>
<sequence length="118" mass="12497">MTPEELGAYALAKPGAWADQPWEGDDVAKVGDKIFAFLGSEGVGVKLGTRAEADEWLAEFPDDAAVMAYIGRHGWNTLAIGGTIPDEALREAVDTSYALVVAKLPRSQRPESSSSSSS</sequence>
<dbReference type="PANTHER" id="PTHR35145">
    <property type="entry name" value="CYTOPLASMIC PROTEIN-RELATED"/>
    <property type="match status" value="1"/>
</dbReference>
<accession>A0A8H9KQS6</accession>
<dbReference type="AlphaFoldDB" id="A0A8H9KQS6"/>
<reference evidence="1" key="2">
    <citation type="submission" date="2020-09" db="EMBL/GenBank/DDBJ databases">
        <authorList>
            <person name="Sun Q."/>
            <person name="Zhou Y."/>
        </authorList>
    </citation>
    <scope>NUCLEOTIDE SEQUENCE</scope>
    <source>
        <strain evidence="1">CGMCC 1.10749</strain>
    </source>
</reference>
<reference evidence="1" key="1">
    <citation type="journal article" date="2014" name="Int. J. Syst. Evol. Microbiol.">
        <title>Complete genome sequence of Corynebacterium casei LMG S-19264T (=DSM 44701T), isolated from a smear-ripened cheese.</title>
        <authorList>
            <consortium name="US DOE Joint Genome Institute (JGI-PGF)"/>
            <person name="Walter F."/>
            <person name="Albersmeier A."/>
            <person name="Kalinowski J."/>
            <person name="Ruckert C."/>
        </authorList>
    </citation>
    <scope>NUCLEOTIDE SEQUENCE</scope>
    <source>
        <strain evidence="1">CGMCC 1.10749</strain>
    </source>
</reference>
<evidence type="ECO:0008006" key="3">
    <source>
        <dbReference type="Google" id="ProtNLM"/>
    </source>
</evidence>
<dbReference type="EMBL" id="BMEA01000001">
    <property type="protein sequence ID" value="GGB67480.1"/>
    <property type="molecule type" value="Genomic_DNA"/>
</dbReference>
<dbReference type="InterPro" id="IPR058532">
    <property type="entry name" value="YjbR/MT2646/Rv2570-like"/>
</dbReference>
<comment type="caution">
    <text evidence="1">The sequence shown here is derived from an EMBL/GenBank/DDBJ whole genome shotgun (WGS) entry which is preliminary data.</text>
</comment>
<dbReference type="Proteomes" id="UP000628079">
    <property type="component" value="Unassembled WGS sequence"/>
</dbReference>
<dbReference type="InterPro" id="IPR007351">
    <property type="entry name" value="YjbR"/>
</dbReference>
<dbReference type="Gene3D" id="3.90.1150.30">
    <property type="match status" value="1"/>
</dbReference>
<gene>
    <name evidence="1" type="ORF">GCM10011314_03350</name>
</gene>
<proteinExistence type="predicted"/>
<evidence type="ECO:0000313" key="2">
    <source>
        <dbReference type="Proteomes" id="UP000628079"/>
    </source>
</evidence>